<keyword evidence="3" id="KW-0418">Kinase</keyword>
<evidence type="ECO:0000313" key="6">
    <source>
        <dbReference type="EMBL" id="MFC5520105.1"/>
    </source>
</evidence>
<evidence type="ECO:0000256" key="1">
    <source>
        <dbReference type="ARBA" id="ARBA00010164"/>
    </source>
</evidence>
<proteinExistence type="inferred from homology"/>
<name>A0ABW0Q6D6_9BURK</name>
<evidence type="ECO:0000259" key="4">
    <source>
        <dbReference type="Pfam" id="PF07804"/>
    </source>
</evidence>
<dbReference type="EMBL" id="JBHSMX010000009">
    <property type="protein sequence ID" value="MFC5520105.1"/>
    <property type="molecule type" value="Genomic_DNA"/>
</dbReference>
<comment type="caution">
    <text evidence="6">The sequence shown here is derived from an EMBL/GenBank/DDBJ whole genome shotgun (WGS) entry which is preliminary data.</text>
</comment>
<dbReference type="Pfam" id="PF13657">
    <property type="entry name" value="Couple_hipA"/>
    <property type="match status" value="1"/>
</dbReference>
<dbReference type="InterPro" id="IPR017508">
    <property type="entry name" value="HipA_N1"/>
</dbReference>
<accession>A0ABW0Q6D6</accession>
<protein>
    <submittedName>
        <fullName evidence="6">Type II toxin-antitoxin system HipA family toxin</fullName>
    </submittedName>
</protein>
<evidence type="ECO:0000256" key="2">
    <source>
        <dbReference type="ARBA" id="ARBA00022679"/>
    </source>
</evidence>
<dbReference type="Proteomes" id="UP001596084">
    <property type="component" value="Unassembled WGS sequence"/>
</dbReference>
<reference evidence="7" key="1">
    <citation type="journal article" date="2019" name="Int. J. Syst. Evol. Microbiol.">
        <title>The Global Catalogue of Microorganisms (GCM) 10K type strain sequencing project: providing services to taxonomists for standard genome sequencing and annotation.</title>
        <authorList>
            <consortium name="The Broad Institute Genomics Platform"/>
            <consortium name="The Broad Institute Genome Sequencing Center for Infectious Disease"/>
            <person name="Wu L."/>
            <person name="Ma J."/>
        </authorList>
    </citation>
    <scope>NUCLEOTIDE SEQUENCE [LARGE SCALE GENOMIC DNA]</scope>
    <source>
        <strain evidence="7">CGMCC 4.7277</strain>
    </source>
</reference>
<evidence type="ECO:0000256" key="3">
    <source>
        <dbReference type="ARBA" id="ARBA00022777"/>
    </source>
</evidence>
<dbReference type="PANTHER" id="PTHR37419:SF1">
    <property type="entry name" value="SERINE_THREONINE-PROTEIN KINASE TOXIN HIPA"/>
    <property type="match status" value="1"/>
</dbReference>
<feature type="domain" description="HipA N-terminal subdomain 1" evidence="5">
    <location>
        <begin position="6"/>
        <end position="121"/>
    </location>
</feature>
<evidence type="ECO:0000259" key="5">
    <source>
        <dbReference type="Pfam" id="PF13657"/>
    </source>
</evidence>
<dbReference type="PANTHER" id="PTHR37419">
    <property type="entry name" value="SERINE/THREONINE-PROTEIN KINASE TOXIN HIPA"/>
    <property type="match status" value="1"/>
</dbReference>
<organism evidence="6 7">
    <name type="scientific">Polaromonas jejuensis</name>
    <dbReference type="NCBI Taxonomy" id="457502"/>
    <lineage>
        <taxon>Bacteria</taxon>
        <taxon>Pseudomonadati</taxon>
        <taxon>Pseudomonadota</taxon>
        <taxon>Betaproteobacteria</taxon>
        <taxon>Burkholderiales</taxon>
        <taxon>Comamonadaceae</taxon>
        <taxon>Polaromonas</taxon>
    </lineage>
</organism>
<dbReference type="NCBIfam" id="TIGR03071">
    <property type="entry name" value="couple_hipA"/>
    <property type="match status" value="1"/>
</dbReference>
<feature type="domain" description="HipA-like C-terminal" evidence="4">
    <location>
        <begin position="157"/>
        <end position="403"/>
    </location>
</feature>
<dbReference type="RefSeq" id="WP_068834638.1">
    <property type="nucleotide sequence ID" value="NZ_JBHSMX010000009.1"/>
</dbReference>
<dbReference type="Gene3D" id="1.10.1070.20">
    <property type="match status" value="1"/>
</dbReference>
<evidence type="ECO:0000313" key="7">
    <source>
        <dbReference type="Proteomes" id="UP001596084"/>
    </source>
</evidence>
<dbReference type="Pfam" id="PF07804">
    <property type="entry name" value="HipA_C"/>
    <property type="match status" value="1"/>
</dbReference>
<gene>
    <name evidence="6" type="ORF">ACFPP7_04130</name>
</gene>
<keyword evidence="2" id="KW-0808">Transferase</keyword>
<dbReference type="InterPro" id="IPR052028">
    <property type="entry name" value="HipA_Ser/Thr_kinase"/>
</dbReference>
<dbReference type="InterPro" id="IPR012893">
    <property type="entry name" value="HipA-like_C"/>
</dbReference>
<keyword evidence="7" id="KW-1185">Reference proteome</keyword>
<sequence length="448" mass="49021">MNVLTLDIYLGSLRAGLLFQYGTGGTALTRFIPDEAFWSNPDSPVISWSATDDDAQRREVFWRSYVSTPFFNAEGGLLPAFFQNLLPEGPLRRHLEALRGCGPNDHFDLLAACGTDLPGNVFAYPAHLDTDALAQVVTQHNDALEMSVTADPLPEATSLSGVQPKLALVAQPGRYVARTKDAEGTHIIAKLPTAEYALLPEVEELSLRLAQAAGVDVCEAWLAPLEEIVAEQPFVLGESRQFLAVKRFDRGPEGHIHCEDFAQILRIQPEEKYTHPAATYAAIARTLREGMSLAPALGEGAAEELIRRVMVNEMLGNYDAHVKNFGVVYRDGRTPELSPAYDVVAYAAYMGGRGHALRFVPGGEKQARLTPKTVRSFCNATGMFETRVRGVLNETVGQACASWPALIDASSLLDKQKQNLRKHFEACDAVQSWRRRRAGTAGRKAAAS</sequence>
<comment type="similarity">
    <text evidence="1">Belongs to the HipA Ser/Thr kinase family.</text>
</comment>